<dbReference type="Proteomes" id="UP000037848">
    <property type="component" value="Unassembled WGS sequence"/>
</dbReference>
<dbReference type="PATRIC" id="fig|187330.3.peg.2986"/>
<dbReference type="OrthoDB" id="2514702at2"/>
<dbReference type="InterPro" id="IPR003594">
    <property type="entry name" value="HATPase_dom"/>
</dbReference>
<dbReference type="Pfam" id="PF02518">
    <property type="entry name" value="HATPase_c"/>
    <property type="match status" value="1"/>
</dbReference>
<feature type="transmembrane region" description="Helical" evidence="1">
    <location>
        <begin position="75"/>
        <end position="97"/>
    </location>
</feature>
<dbReference type="GO" id="GO:0016020">
    <property type="term" value="C:membrane"/>
    <property type="evidence" value="ECO:0007669"/>
    <property type="project" value="InterPro"/>
</dbReference>
<dbReference type="InterPro" id="IPR036890">
    <property type="entry name" value="HATPase_C_sf"/>
</dbReference>
<evidence type="ECO:0000313" key="3">
    <source>
        <dbReference type="EMBL" id="KPH56777.1"/>
    </source>
</evidence>
<feature type="domain" description="Histidine kinase" evidence="2">
    <location>
        <begin position="239"/>
        <end position="327"/>
    </location>
</feature>
<protein>
    <submittedName>
        <fullName evidence="3">Histidine kinase</fullName>
    </submittedName>
</protein>
<reference evidence="3 4" key="1">
    <citation type="submission" date="2015-08" db="EMBL/GenBank/DDBJ databases">
        <title>Draft Genome Sequence of Pseudoalteromonas porphyrae UCD-SED14.</title>
        <authorList>
            <person name="Coil D.A."/>
            <person name="Jospin G."/>
            <person name="Lee R.D."/>
            <person name="Eisen J.A."/>
        </authorList>
    </citation>
    <scope>NUCLEOTIDE SEQUENCE [LARGE SCALE GENOMIC DNA]</scope>
    <source>
        <strain evidence="3 4">UCD-SED14</strain>
    </source>
</reference>
<dbReference type="PANTHER" id="PTHR34220:SF7">
    <property type="entry name" value="SENSOR HISTIDINE KINASE YPDA"/>
    <property type="match status" value="1"/>
</dbReference>
<evidence type="ECO:0000313" key="4">
    <source>
        <dbReference type="Proteomes" id="UP000037848"/>
    </source>
</evidence>
<evidence type="ECO:0000259" key="2">
    <source>
        <dbReference type="PROSITE" id="PS50109"/>
    </source>
</evidence>
<dbReference type="STRING" id="187330.AMS58_19745"/>
<comment type="caution">
    <text evidence="3">The sequence shown here is derived from an EMBL/GenBank/DDBJ whole genome shotgun (WGS) entry which is preliminary data.</text>
</comment>
<keyword evidence="1" id="KW-0812">Transmembrane</keyword>
<dbReference type="Gene3D" id="3.30.565.10">
    <property type="entry name" value="Histidine kinase-like ATPase, C-terminal domain"/>
    <property type="match status" value="1"/>
</dbReference>
<dbReference type="InterPro" id="IPR050640">
    <property type="entry name" value="Bact_2-comp_sensor_kinase"/>
</dbReference>
<dbReference type="InterPro" id="IPR010559">
    <property type="entry name" value="Sig_transdc_His_kin_internal"/>
</dbReference>
<dbReference type="Pfam" id="PF06580">
    <property type="entry name" value="His_kinase"/>
    <property type="match status" value="1"/>
</dbReference>
<gene>
    <name evidence="3" type="ORF">ADS77_20295</name>
</gene>
<keyword evidence="1" id="KW-0472">Membrane</keyword>
<keyword evidence="4" id="KW-1185">Reference proteome</keyword>
<dbReference type="InterPro" id="IPR005467">
    <property type="entry name" value="His_kinase_dom"/>
</dbReference>
<sequence>MFKQPFFKYSFFILLAIDIAYALGIAIATSSPISGDTALAALVWFVTFYWLPVWAAAILIFYLRSKNINKLALEWLIVTSFMALGNTITDLTLTTLFDQYQPLGIFVIFNGLFWGSGIYLATIYIESKKKVVTEKHARKQAQLATLRYQLNPHFMFNSLNTISAYIHTNPDLADEVLHELADILRYSLDTAEQQLIPLQQELAIIEKYLNIEKARFGEKLQINYNIPTPLKNIKIPPLLIQPIIENAVKHNAQQTKLILNIAISTTDNGIKIIISDNGKGFNQHVLQQGYGKGVGMKNMQQRIQQLSNSKVMLSNNNGAVITLDITL</sequence>
<keyword evidence="1" id="KW-1133">Transmembrane helix</keyword>
<evidence type="ECO:0000256" key="1">
    <source>
        <dbReference type="SAM" id="Phobius"/>
    </source>
</evidence>
<accession>A0A0N1MP85</accession>
<dbReference type="AlphaFoldDB" id="A0A0N1MP85"/>
<keyword evidence="3" id="KW-0418">Kinase</keyword>
<name>A0A0N1MP85_9GAMM</name>
<feature type="transmembrane region" description="Helical" evidence="1">
    <location>
        <begin position="12"/>
        <end position="33"/>
    </location>
</feature>
<organism evidence="3 4">
    <name type="scientific">Pseudoalteromonas porphyrae</name>
    <dbReference type="NCBI Taxonomy" id="187330"/>
    <lineage>
        <taxon>Bacteria</taxon>
        <taxon>Pseudomonadati</taxon>
        <taxon>Pseudomonadota</taxon>
        <taxon>Gammaproteobacteria</taxon>
        <taxon>Alteromonadales</taxon>
        <taxon>Pseudoalteromonadaceae</taxon>
        <taxon>Pseudoalteromonas</taxon>
    </lineage>
</organism>
<dbReference type="RefSeq" id="WP_054206727.1">
    <property type="nucleotide sequence ID" value="NZ_LHPH01000034.1"/>
</dbReference>
<dbReference type="PANTHER" id="PTHR34220">
    <property type="entry name" value="SENSOR HISTIDINE KINASE YPDA"/>
    <property type="match status" value="1"/>
</dbReference>
<dbReference type="EMBL" id="LHPH01000034">
    <property type="protein sequence ID" value="KPH56777.1"/>
    <property type="molecule type" value="Genomic_DNA"/>
</dbReference>
<dbReference type="PROSITE" id="PS50109">
    <property type="entry name" value="HIS_KIN"/>
    <property type="match status" value="1"/>
</dbReference>
<feature type="transmembrane region" description="Helical" evidence="1">
    <location>
        <begin position="103"/>
        <end position="125"/>
    </location>
</feature>
<proteinExistence type="predicted"/>
<feature type="transmembrane region" description="Helical" evidence="1">
    <location>
        <begin position="39"/>
        <end position="63"/>
    </location>
</feature>
<keyword evidence="3" id="KW-0808">Transferase</keyword>
<dbReference type="GO" id="GO:0000155">
    <property type="term" value="F:phosphorelay sensor kinase activity"/>
    <property type="evidence" value="ECO:0007669"/>
    <property type="project" value="InterPro"/>
</dbReference>
<dbReference type="SUPFAM" id="SSF55874">
    <property type="entry name" value="ATPase domain of HSP90 chaperone/DNA topoisomerase II/histidine kinase"/>
    <property type="match status" value="1"/>
</dbReference>